<dbReference type="PANTHER" id="PTHR38011">
    <property type="entry name" value="DIHYDROFOLATE REDUCTASE FAMILY PROTEIN (AFU_ORTHOLOGUE AFUA_8G06820)"/>
    <property type="match status" value="1"/>
</dbReference>
<dbReference type="EMBL" id="JAULBC010000008">
    <property type="protein sequence ID" value="MEX6690226.1"/>
    <property type="molecule type" value="Genomic_DNA"/>
</dbReference>
<name>A0ABV3ZMB7_9BACT</name>
<dbReference type="Pfam" id="PF01872">
    <property type="entry name" value="RibD_C"/>
    <property type="match status" value="1"/>
</dbReference>
<dbReference type="PANTHER" id="PTHR38011:SF11">
    <property type="entry name" value="2,5-DIAMINO-6-RIBOSYLAMINO-4(3H)-PYRIMIDINONE 5'-PHOSPHATE REDUCTASE"/>
    <property type="match status" value="1"/>
</dbReference>
<dbReference type="RefSeq" id="WP_369331641.1">
    <property type="nucleotide sequence ID" value="NZ_JAULBC010000008.1"/>
</dbReference>
<protein>
    <submittedName>
        <fullName evidence="2">Dihydrofolate reductase family protein</fullName>
    </submittedName>
</protein>
<evidence type="ECO:0000259" key="1">
    <source>
        <dbReference type="Pfam" id="PF01872"/>
    </source>
</evidence>
<dbReference type="InterPro" id="IPR024072">
    <property type="entry name" value="DHFR-like_dom_sf"/>
</dbReference>
<dbReference type="InterPro" id="IPR050765">
    <property type="entry name" value="Riboflavin_Biosynth_HTPR"/>
</dbReference>
<feature type="domain" description="Bacterial bifunctional deaminase-reductase C-terminal" evidence="1">
    <location>
        <begin position="2"/>
        <end position="184"/>
    </location>
</feature>
<keyword evidence="3" id="KW-1185">Reference proteome</keyword>
<evidence type="ECO:0000313" key="2">
    <source>
        <dbReference type="EMBL" id="MEX6690226.1"/>
    </source>
</evidence>
<dbReference type="Proteomes" id="UP001560573">
    <property type="component" value="Unassembled WGS sequence"/>
</dbReference>
<organism evidence="2 3">
    <name type="scientific">Danxiaibacter flavus</name>
    <dbReference type="NCBI Taxonomy" id="3049108"/>
    <lineage>
        <taxon>Bacteria</taxon>
        <taxon>Pseudomonadati</taxon>
        <taxon>Bacteroidota</taxon>
        <taxon>Chitinophagia</taxon>
        <taxon>Chitinophagales</taxon>
        <taxon>Chitinophagaceae</taxon>
        <taxon>Danxiaibacter</taxon>
    </lineage>
</organism>
<dbReference type="InterPro" id="IPR002734">
    <property type="entry name" value="RibDG_C"/>
</dbReference>
<gene>
    <name evidence="2" type="ORF">QTN47_22140</name>
</gene>
<reference evidence="2 3" key="1">
    <citation type="submission" date="2023-07" db="EMBL/GenBank/DDBJ databases">
        <authorList>
            <person name="Lian W.-H."/>
        </authorList>
    </citation>
    <scope>NUCLEOTIDE SEQUENCE [LARGE SCALE GENOMIC DNA]</scope>
    <source>
        <strain evidence="2 3">SYSU DXS3180</strain>
    </source>
</reference>
<sequence>MRKIILSVNITLDGFMSGPHGELDWHFSIWNDEMGEYALQQLRDVDTILLGRVAYQSMAAYWPQAFTDPDSNRKDMEFAQRMNAYSKIVFSNTLTTLEWNNSRLAGKDIREEILTLKMQAGKDIIMWGGVGIVYTFIELGLIDEYRIWVNPVAIGEGIPLFDNLNKRLDLKLTNAMTFSNGVVLLNYVLKNDLFHLNVM</sequence>
<accession>A0ABV3ZMB7</accession>
<evidence type="ECO:0000313" key="3">
    <source>
        <dbReference type="Proteomes" id="UP001560573"/>
    </source>
</evidence>
<dbReference type="SUPFAM" id="SSF53597">
    <property type="entry name" value="Dihydrofolate reductase-like"/>
    <property type="match status" value="1"/>
</dbReference>
<proteinExistence type="predicted"/>
<comment type="caution">
    <text evidence="2">The sequence shown here is derived from an EMBL/GenBank/DDBJ whole genome shotgun (WGS) entry which is preliminary data.</text>
</comment>
<dbReference type="Gene3D" id="3.40.430.10">
    <property type="entry name" value="Dihydrofolate Reductase, subunit A"/>
    <property type="match status" value="1"/>
</dbReference>